<dbReference type="Pfam" id="PF25877">
    <property type="entry name" value="WHD_SOWAH"/>
    <property type="match status" value="1"/>
</dbReference>
<dbReference type="OrthoDB" id="60433at2759"/>
<dbReference type="AlphaFoldDB" id="A0A6P8SKJ8"/>
<reference evidence="8" key="1">
    <citation type="submission" date="2025-08" db="UniProtKB">
        <authorList>
            <consortium name="RefSeq"/>
        </authorList>
    </citation>
    <scope>IDENTIFICATION</scope>
</reference>
<feature type="domain" description="SOWAHA-C winged helix-turn-helix" evidence="6">
    <location>
        <begin position="21"/>
        <end position="108"/>
    </location>
</feature>
<dbReference type="InterPro" id="IPR002110">
    <property type="entry name" value="Ankyrin_rpt"/>
</dbReference>
<feature type="region of interest" description="Disordered" evidence="5">
    <location>
        <begin position="598"/>
        <end position="617"/>
    </location>
</feature>
<accession>A0A6P8SKJ8</accession>
<feature type="region of interest" description="Disordered" evidence="5">
    <location>
        <begin position="258"/>
        <end position="389"/>
    </location>
</feature>
<feature type="repeat" description="ANK" evidence="4">
    <location>
        <begin position="527"/>
        <end position="550"/>
    </location>
</feature>
<feature type="compositionally biased region" description="Basic residues" evidence="5">
    <location>
        <begin position="343"/>
        <end position="353"/>
    </location>
</feature>
<dbReference type="PROSITE" id="PS50088">
    <property type="entry name" value="ANK_REPEAT"/>
    <property type="match status" value="1"/>
</dbReference>
<comment type="similarity">
    <text evidence="3">Belongs to the SOWAH family.</text>
</comment>
<dbReference type="PROSITE" id="PS50297">
    <property type="entry name" value="ANK_REP_REGION"/>
    <property type="match status" value="1"/>
</dbReference>
<evidence type="ECO:0000256" key="3">
    <source>
        <dbReference type="ARBA" id="ARBA00038122"/>
    </source>
</evidence>
<evidence type="ECO:0000256" key="5">
    <source>
        <dbReference type="SAM" id="MobiDB-lite"/>
    </source>
</evidence>
<dbReference type="InterPro" id="IPR058889">
    <property type="entry name" value="WHD_SOWAHA-C"/>
</dbReference>
<dbReference type="InParanoid" id="A0A6P8SKJ8"/>
<dbReference type="FunCoup" id="A0A6P8SKJ8">
    <property type="interactions" value="6"/>
</dbReference>
<sequence>MPDCPGSFAALPCCDQGMAQELSQEEVLNFLCQAGGKVPNAALLRHFGCFLRDSGATPEQRLQRREKFKRFVNSVAVVRQEREEATTAATTYVVLRNRYRDLLGEELQPLSQGVAGEEWERESIQNCGIRQKGVPSNANPDQANCWRNHGISQSPRGGEGGWQTTRIHHVQSVVPGTGAGLVPLATKPQEAPCPPVPTQLLPLQSQLLQTAHWLSNCLPPSHNHGGSDQEAWIKELPVFKSIRCQLSLQDLEDFVEQASYESEGSDSEEGSSGEGTRLQGKIPSQSESGPSRGSKLVCPQPRQPQEECFSNPFPIHKSVNGIPLSTDPTNSSYTGQESVALPRARKTHWHRKSSSLQDKASSSDDDLSKEDHRKNKRHSSHSRKGSQVPMLALVPAIDVPITLKPMNSRCFSANPDFSSNRQGPGLCVWKEQFQVDPRTLSHPPSSSTVPLEAKEHDWMVRLAAGSWLQVYALFLEDPQLVVRRDFISGYTALHWVAKHGDNRMLQDLVAGAWKAGVALDANAKSNGGYTPLHVAAIHGHQKVIKVLVQKLKVRVDVRDNSGKKAWQYLNGSSTSGDVWQLLGAPRGKTIFPLRELVRSSSPTRKGKSQQRSSHLNRKASLAALLKPQHLKWKLANQLNNLPVLREREVHSD</sequence>
<proteinExistence type="inferred from homology"/>
<feature type="compositionally biased region" description="Polar residues" evidence="5">
    <location>
        <begin position="282"/>
        <end position="291"/>
    </location>
</feature>
<evidence type="ECO:0000313" key="8">
    <source>
        <dbReference type="RefSeq" id="XP_033819092.1"/>
    </source>
</evidence>
<keyword evidence="7" id="KW-1185">Reference proteome</keyword>
<evidence type="ECO:0000313" key="7">
    <source>
        <dbReference type="Proteomes" id="UP000515159"/>
    </source>
</evidence>
<dbReference type="GeneID" id="117369143"/>
<dbReference type="PANTHER" id="PTHR14491">
    <property type="entry name" value="SOSONDOWAH, ISOFORM G"/>
    <property type="match status" value="1"/>
</dbReference>
<evidence type="ECO:0000256" key="2">
    <source>
        <dbReference type="ARBA" id="ARBA00023043"/>
    </source>
</evidence>
<dbReference type="CTD" id="345079"/>
<dbReference type="SUPFAM" id="SSF48403">
    <property type="entry name" value="Ankyrin repeat"/>
    <property type="match status" value="1"/>
</dbReference>
<dbReference type="Gene3D" id="1.25.40.20">
    <property type="entry name" value="Ankyrin repeat-containing domain"/>
    <property type="match status" value="1"/>
</dbReference>
<dbReference type="SMART" id="SM00248">
    <property type="entry name" value="ANK"/>
    <property type="match status" value="2"/>
</dbReference>
<keyword evidence="1" id="KW-0677">Repeat</keyword>
<organism evidence="7 8">
    <name type="scientific">Geotrypetes seraphini</name>
    <name type="common">Gaboon caecilian</name>
    <name type="synonym">Caecilia seraphini</name>
    <dbReference type="NCBI Taxonomy" id="260995"/>
    <lineage>
        <taxon>Eukaryota</taxon>
        <taxon>Metazoa</taxon>
        <taxon>Chordata</taxon>
        <taxon>Craniata</taxon>
        <taxon>Vertebrata</taxon>
        <taxon>Euteleostomi</taxon>
        <taxon>Amphibia</taxon>
        <taxon>Gymnophiona</taxon>
        <taxon>Geotrypetes</taxon>
    </lineage>
</organism>
<dbReference type="Proteomes" id="UP000515159">
    <property type="component" value="Chromosome 1"/>
</dbReference>
<name>A0A6P8SKJ8_GEOSA</name>
<protein>
    <submittedName>
        <fullName evidence="8">Ankyrin repeat domain-containing protein SOWAHB</fullName>
    </submittedName>
</protein>
<keyword evidence="2 4" id="KW-0040">ANK repeat</keyword>
<dbReference type="PANTHER" id="PTHR14491:SF3">
    <property type="entry name" value="ANKYRIN REPEAT DOMAIN-CONTAINING PROTEIN SOWAHB"/>
    <property type="match status" value="1"/>
</dbReference>
<gene>
    <name evidence="8" type="primary">SOWAHB</name>
</gene>
<dbReference type="RefSeq" id="XP_033819092.1">
    <property type="nucleotide sequence ID" value="XM_033963201.1"/>
</dbReference>
<dbReference type="KEGG" id="gsh:117369143"/>
<dbReference type="InterPro" id="IPR036770">
    <property type="entry name" value="Ankyrin_rpt-contain_sf"/>
</dbReference>
<feature type="compositionally biased region" description="Polar residues" evidence="5">
    <location>
        <begin position="598"/>
        <end position="613"/>
    </location>
</feature>
<evidence type="ECO:0000256" key="4">
    <source>
        <dbReference type="PROSITE-ProRule" id="PRU00023"/>
    </source>
</evidence>
<evidence type="ECO:0000259" key="6">
    <source>
        <dbReference type="Pfam" id="PF25877"/>
    </source>
</evidence>
<feature type="compositionally biased region" description="Basic residues" evidence="5">
    <location>
        <begin position="374"/>
        <end position="384"/>
    </location>
</feature>
<feature type="compositionally biased region" description="Polar residues" evidence="5">
    <location>
        <begin position="326"/>
        <end position="337"/>
    </location>
</feature>
<dbReference type="Pfam" id="PF12796">
    <property type="entry name" value="Ank_2"/>
    <property type="match status" value="1"/>
</dbReference>
<evidence type="ECO:0000256" key="1">
    <source>
        <dbReference type="ARBA" id="ARBA00022737"/>
    </source>
</evidence>